<keyword evidence="2" id="KW-0732">Signal</keyword>
<evidence type="ECO:0000256" key="1">
    <source>
        <dbReference type="SAM" id="MobiDB-lite"/>
    </source>
</evidence>
<dbReference type="Gene3D" id="1.20.1280.140">
    <property type="match status" value="1"/>
</dbReference>
<dbReference type="AlphaFoldDB" id="J3NZD2"/>
<reference evidence="5" key="1">
    <citation type="submission" date="2010-07" db="EMBL/GenBank/DDBJ databases">
        <title>The genome sequence of Gaeumannomyces graminis var. tritici strain R3-111a-1.</title>
        <authorList>
            <consortium name="The Broad Institute Genome Sequencing Platform"/>
            <person name="Ma L.-J."/>
            <person name="Dead R."/>
            <person name="Young S."/>
            <person name="Zeng Q."/>
            <person name="Koehrsen M."/>
            <person name="Alvarado L."/>
            <person name="Berlin A."/>
            <person name="Chapman S.B."/>
            <person name="Chen Z."/>
            <person name="Freedman E."/>
            <person name="Gellesch M."/>
            <person name="Goldberg J."/>
            <person name="Griggs A."/>
            <person name="Gujja S."/>
            <person name="Heilman E.R."/>
            <person name="Heiman D."/>
            <person name="Hepburn T."/>
            <person name="Howarth C."/>
            <person name="Jen D."/>
            <person name="Larson L."/>
            <person name="Mehta T."/>
            <person name="Neiman D."/>
            <person name="Pearson M."/>
            <person name="Roberts A."/>
            <person name="Saif S."/>
            <person name="Shea T."/>
            <person name="Shenoy N."/>
            <person name="Sisk P."/>
            <person name="Stolte C."/>
            <person name="Sykes S."/>
            <person name="Walk T."/>
            <person name="White J."/>
            <person name="Yandava C."/>
            <person name="Haas B."/>
            <person name="Nusbaum C."/>
            <person name="Birren B."/>
        </authorList>
    </citation>
    <scope>NUCLEOTIDE SEQUENCE [LARGE SCALE GENOMIC DNA]</scope>
    <source>
        <strain evidence="5">R3-111a-1</strain>
    </source>
</reference>
<sequence length="246" mass="24265">MHISRALPAVLLWFQAVTAAPSPLERRQASVLKGAISKVMGNLKTLDTAVQGLDGSNLNSAAPLLGAVEGTQKSLAEASATIKGAKSLGLFEAIGMLQPANDLTAQVQKTLGDLTAKKAVFDQLGVSPAVADALKQQKAASGELTTAMFSKLPGIAQGLGGGTADKLNKAVDDAIKAFEAPPAAAAPKPAPNPASPAVPASPAAPASSAPAPDPASPAAPDVPAAPASPSTPSAPNTSSKVPAPCP</sequence>
<feature type="compositionally biased region" description="Low complexity" evidence="1">
    <location>
        <begin position="197"/>
        <end position="210"/>
    </location>
</feature>
<name>J3NZD2_GAET3</name>
<evidence type="ECO:0000313" key="3">
    <source>
        <dbReference type="EMBL" id="EJT76715.1"/>
    </source>
</evidence>
<dbReference type="HOGENOM" id="CLU_090704_1_0_1"/>
<feature type="signal peptide" evidence="2">
    <location>
        <begin position="1"/>
        <end position="19"/>
    </location>
</feature>
<accession>J3NZD2</accession>
<evidence type="ECO:0000313" key="5">
    <source>
        <dbReference type="Proteomes" id="UP000006039"/>
    </source>
</evidence>
<dbReference type="EMBL" id="GL385397">
    <property type="protein sequence ID" value="EJT76715.1"/>
    <property type="molecule type" value="Genomic_DNA"/>
</dbReference>
<gene>
    <name evidence="4" type="primary">20347089</name>
    <name evidence="3" type="ORF">GGTG_06631</name>
</gene>
<feature type="chain" id="PRO_5015094684" description="Cell wall protein" evidence="2">
    <location>
        <begin position="20"/>
        <end position="246"/>
    </location>
</feature>
<proteinExistence type="predicted"/>
<reference evidence="3" key="2">
    <citation type="submission" date="2010-07" db="EMBL/GenBank/DDBJ databases">
        <authorList>
            <consortium name="The Broad Institute Genome Sequencing Platform"/>
            <consortium name="Broad Institute Genome Sequencing Center for Infectious Disease"/>
            <person name="Ma L.-J."/>
            <person name="Dead R."/>
            <person name="Young S."/>
            <person name="Zeng Q."/>
            <person name="Koehrsen M."/>
            <person name="Alvarado L."/>
            <person name="Berlin A."/>
            <person name="Chapman S.B."/>
            <person name="Chen Z."/>
            <person name="Freedman E."/>
            <person name="Gellesch M."/>
            <person name="Goldberg J."/>
            <person name="Griggs A."/>
            <person name="Gujja S."/>
            <person name="Heilman E.R."/>
            <person name="Heiman D."/>
            <person name="Hepburn T."/>
            <person name="Howarth C."/>
            <person name="Jen D."/>
            <person name="Larson L."/>
            <person name="Mehta T."/>
            <person name="Neiman D."/>
            <person name="Pearson M."/>
            <person name="Roberts A."/>
            <person name="Saif S."/>
            <person name="Shea T."/>
            <person name="Shenoy N."/>
            <person name="Sisk P."/>
            <person name="Stolte C."/>
            <person name="Sykes S."/>
            <person name="Walk T."/>
            <person name="White J."/>
            <person name="Yandava C."/>
            <person name="Haas B."/>
            <person name="Nusbaum C."/>
            <person name="Birren B."/>
        </authorList>
    </citation>
    <scope>NUCLEOTIDE SEQUENCE</scope>
    <source>
        <strain evidence="3">R3-111a-1</strain>
    </source>
</reference>
<reference evidence="4" key="5">
    <citation type="submission" date="2018-04" db="UniProtKB">
        <authorList>
            <consortium name="EnsemblFungi"/>
        </authorList>
    </citation>
    <scope>IDENTIFICATION</scope>
    <source>
        <strain evidence="4">R3-111a-1</strain>
    </source>
</reference>
<protein>
    <recommendedName>
        <fullName evidence="6">Cell wall protein</fullName>
    </recommendedName>
</protein>
<reference evidence="3" key="3">
    <citation type="submission" date="2010-09" db="EMBL/GenBank/DDBJ databases">
        <title>Annotation of Gaeumannomyces graminis var. tritici R3-111a-1.</title>
        <authorList>
            <consortium name="The Broad Institute Genome Sequencing Platform"/>
            <person name="Ma L.-J."/>
            <person name="Dead R."/>
            <person name="Young S.K."/>
            <person name="Zeng Q."/>
            <person name="Gargeya S."/>
            <person name="Fitzgerald M."/>
            <person name="Haas B."/>
            <person name="Abouelleil A."/>
            <person name="Alvarado L."/>
            <person name="Arachchi H.M."/>
            <person name="Berlin A."/>
            <person name="Brown A."/>
            <person name="Chapman S.B."/>
            <person name="Chen Z."/>
            <person name="Dunbar C."/>
            <person name="Freedman E."/>
            <person name="Gearin G."/>
            <person name="Gellesch M."/>
            <person name="Goldberg J."/>
            <person name="Griggs A."/>
            <person name="Gujja S."/>
            <person name="Heiman D."/>
            <person name="Howarth C."/>
            <person name="Larson L."/>
            <person name="Lui A."/>
            <person name="MacDonald P.J.P."/>
            <person name="Mehta T."/>
            <person name="Montmayeur A."/>
            <person name="Murphy C."/>
            <person name="Neiman D."/>
            <person name="Pearson M."/>
            <person name="Priest M."/>
            <person name="Roberts A."/>
            <person name="Saif S."/>
            <person name="Shea T."/>
            <person name="Shenoy N."/>
            <person name="Sisk P."/>
            <person name="Stolte C."/>
            <person name="Sykes S."/>
            <person name="Yandava C."/>
            <person name="Wortman J."/>
            <person name="Nusbaum C."/>
            <person name="Birren B."/>
        </authorList>
    </citation>
    <scope>NUCLEOTIDE SEQUENCE</scope>
    <source>
        <strain evidence="3">R3-111a-1</strain>
    </source>
</reference>
<reference evidence="4" key="4">
    <citation type="journal article" date="2015" name="G3 (Bethesda)">
        <title>Genome sequences of three phytopathogenic species of the Magnaporthaceae family of fungi.</title>
        <authorList>
            <person name="Okagaki L.H."/>
            <person name="Nunes C.C."/>
            <person name="Sailsbery J."/>
            <person name="Clay B."/>
            <person name="Brown D."/>
            <person name="John T."/>
            <person name="Oh Y."/>
            <person name="Young N."/>
            <person name="Fitzgerald M."/>
            <person name="Haas B.J."/>
            <person name="Zeng Q."/>
            <person name="Young S."/>
            <person name="Adiconis X."/>
            <person name="Fan L."/>
            <person name="Levin J.Z."/>
            <person name="Mitchell T.K."/>
            <person name="Okubara P.A."/>
            <person name="Farman M.L."/>
            <person name="Kohn L.M."/>
            <person name="Birren B."/>
            <person name="Ma L.-J."/>
            <person name="Dean R.A."/>
        </authorList>
    </citation>
    <scope>NUCLEOTIDE SEQUENCE</scope>
    <source>
        <strain evidence="4">R3-111a-1</strain>
    </source>
</reference>
<feature type="region of interest" description="Disordered" evidence="1">
    <location>
        <begin position="183"/>
        <end position="246"/>
    </location>
</feature>
<dbReference type="PANTHER" id="PTHR38123:SF6">
    <property type="entry name" value="CELL WALL SERINE-THREONINE-RICH GALACTOMANNOPROTEIN MP1 (AFU_ORTHOLOGUE AFUA_4G03240)"/>
    <property type="match status" value="1"/>
</dbReference>
<dbReference type="PANTHER" id="PTHR38123">
    <property type="entry name" value="CELL WALL SERINE-THREONINE-RICH GALACTOMANNOPROTEIN MP1 (AFU_ORTHOLOGUE AFUA_4G03240)"/>
    <property type="match status" value="1"/>
</dbReference>
<keyword evidence="5" id="KW-1185">Reference proteome</keyword>
<dbReference type="GeneID" id="20347089"/>
<evidence type="ECO:0000256" key="2">
    <source>
        <dbReference type="SAM" id="SignalP"/>
    </source>
</evidence>
<dbReference type="EnsemblFungi" id="EJT76715">
    <property type="protein sequence ID" value="EJT76715"/>
    <property type="gene ID" value="GGTG_06631"/>
</dbReference>
<dbReference type="Proteomes" id="UP000006039">
    <property type="component" value="Unassembled WGS sequence"/>
</dbReference>
<organism evidence="3">
    <name type="scientific">Gaeumannomyces tritici (strain R3-111a-1)</name>
    <name type="common">Wheat and barley take-all root rot fungus</name>
    <name type="synonym">Gaeumannomyces graminis var. tritici</name>
    <dbReference type="NCBI Taxonomy" id="644352"/>
    <lineage>
        <taxon>Eukaryota</taxon>
        <taxon>Fungi</taxon>
        <taxon>Dikarya</taxon>
        <taxon>Ascomycota</taxon>
        <taxon>Pezizomycotina</taxon>
        <taxon>Sordariomycetes</taxon>
        <taxon>Sordariomycetidae</taxon>
        <taxon>Magnaporthales</taxon>
        <taxon>Magnaporthaceae</taxon>
        <taxon>Gaeumannomyces</taxon>
    </lineage>
</organism>
<evidence type="ECO:0008006" key="6">
    <source>
        <dbReference type="Google" id="ProtNLM"/>
    </source>
</evidence>
<dbReference type="Pfam" id="PF12296">
    <property type="entry name" value="HsbA"/>
    <property type="match status" value="1"/>
</dbReference>
<dbReference type="RefSeq" id="XP_009222715.1">
    <property type="nucleotide sequence ID" value="XM_009224451.1"/>
</dbReference>
<evidence type="ECO:0000313" key="4">
    <source>
        <dbReference type="EnsemblFungi" id="EJT76715"/>
    </source>
</evidence>
<dbReference type="GO" id="GO:0005576">
    <property type="term" value="C:extracellular region"/>
    <property type="evidence" value="ECO:0007669"/>
    <property type="project" value="TreeGrafter"/>
</dbReference>
<dbReference type="VEuPathDB" id="FungiDB:GGTG_06631"/>
<dbReference type="InterPro" id="IPR021054">
    <property type="entry name" value="Cell_wall_mannoprotein_1"/>
</dbReference>
<dbReference type="OrthoDB" id="2422134at2759"/>
<feature type="compositionally biased region" description="Low complexity" evidence="1">
    <location>
        <begin position="218"/>
        <end position="240"/>
    </location>
</feature>
<dbReference type="STRING" id="644352.J3NZD2"/>
<dbReference type="eggNOG" id="ENOG502RW3X">
    <property type="taxonomic scope" value="Eukaryota"/>
</dbReference>